<proteinExistence type="predicted"/>
<feature type="chain" id="PRO_5043930822" evidence="2">
    <location>
        <begin position="30"/>
        <end position="86"/>
    </location>
</feature>
<protein>
    <submittedName>
        <fullName evidence="3">Uncharacterized protein</fullName>
    </submittedName>
</protein>
<dbReference type="EMBL" id="OU466860">
    <property type="protein sequence ID" value="CAH2058729.1"/>
    <property type="molecule type" value="Genomic_DNA"/>
</dbReference>
<name>A0AAU9S767_THLAR</name>
<dbReference type="AlphaFoldDB" id="A0AAU9S767"/>
<sequence>MVKSFNVGGFTILLMSFLLISTGIRKGNAQSECDPKPSAFALADLCLSISAVSQCNLLCTVAGYKRGKCDPTMDSETEVCNCYPCE</sequence>
<accession>A0AAU9S767</accession>
<feature type="signal peptide" evidence="2">
    <location>
        <begin position="1"/>
        <end position="29"/>
    </location>
</feature>
<keyword evidence="1" id="KW-0472">Membrane</keyword>
<evidence type="ECO:0000256" key="1">
    <source>
        <dbReference type="SAM" id="Phobius"/>
    </source>
</evidence>
<keyword evidence="1" id="KW-0812">Transmembrane</keyword>
<organism evidence="3 4">
    <name type="scientific">Thlaspi arvense</name>
    <name type="common">Field penny-cress</name>
    <dbReference type="NCBI Taxonomy" id="13288"/>
    <lineage>
        <taxon>Eukaryota</taxon>
        <taxon>Viridiplantae</taxon>
        <taxon>Streptophyta</taxon>
        <taxon>Embryophyta</taxon>
        <taxon>Tracheophyta</taxon>
        <taxon>Spermatophyta</taxon>
        <taxon>Magnoliopsida</taxon>
        <taxon>eudicotyledons</taxon>
        <taxon>Gunneridae</taxon>
        <taxon>Pentapetalae</taxon>
        <taxon>rosids</taxon>
        <taxon>malvids</taxon>
        <taxon>Brassicales</taxon>
        <taxon>Brassicaceae</taxon>
        <taxon>Thlaspideae</taxon>
        <taxon>Thlaspi</taxon>
    </lineage>
</organism>
<keyword evidence="4" id="KW-1185">Reference proteome</keyword>
<evidence type="ECO:0000313" key="3">
    <source>
        <dbReference type="EMBL" id="CAH2058729.1"/>
    </source>
</evidence>
<reference evidence="3 4" key="1">
    <citation type="submission" date="2022-03" db="EMBL/GenBank/DDBJ databases">
        <authorList>
            <person name="Nunn A."/>
            <person name="Chopra R."/>
            <person name="Nunn A."/>
            <person name="Contreras Garrido A."/>
        </authorList>
    </citation>
    <scope>NUCLEOTIDE SEQUENCE [LARGE SCALE GENOMIC DNA]</scope>
</reference>
<keyword evidence="2" id="KW-0732">Signal</keyword>
<dbReference type="Proteomes" id="UP000836841">
    <property type="component" value="Chromosome 4"/>
</dbReference>
<evidence type="ECO:0000256" key="2">
    <source>
        <dbReference type="SAM" id="SignalP"/>
    </source>
</evidence>
<gene>
    <name evidence="3" type="ORF">TAV2_LOCUS12976</name>
</gene>
<evidence type="ECO:0000313" key="4">
    <source>
        <dbReference type="Proteomes" id="UP000836841"/>
    </source>
</evidence>
<keyword evidence="1" id="KW-1133">Transmembrane helix</keyword>
<feature type="transmembrane region" description="Helical" evidence="1">
    <location>
        <begin position="39"/>
        <end position="64"/>
    </location>
</feature>